<gene>
    <name evidence="4" type="ORF">HU200_061593</name>
</gene>
<comment type="similarity">
    <text evidence="1">Belongs to the 'GDXG' lipolytic enzyme family.</text>
</comment>
<dbReference type="GO" id="GO:0016787">
    <property type="term" value="F:hydrolase activity"/>
    <property type="evidence" value="ECO:0007669"/>
    <property type="project" value="UniProtKB-KW"/>
</dbReference>
<dbReference type="Gene3D" id="3.40.50.1820">
    <property type="entry name" value="alpha/beta hydrolase"/>
    <property type="match status" value="1"/>
</dbReference>
<feature type="domain" description="Alpha/beta hydrolase fold-3" evidence="3">
    <location>
        <begin position="76"/>
        <end position="279"/>
    </location>
</feature>
<dbReference type="PANTHER" id="PTHR23024:SF396">
    <property type="entry name" value="OS08G0475000 PROTEIN"/>
    <property type="match status" value="1"/>
</dbReference>
<comment type="caution">
    <text evidence="4">The sequence shown here is derived from an EMBL/GenBank/DDBJ whole genome shotgun (WGS) entry which is preliminary data.</text>
</comment>
<reference evidence="4" key="1">
    <citation type="submission" date="2020-07" db="EMBL/GenBank/DDBJ databases">
        <title>Genome sequence and genetic diversity analysis of an under-domesticated orphan crop, white fonio (Digitaria exilis).</title>
        <authorList>
            <person name="Bennetzen J.L."/>
            <person name="Chen S."/>
            <person name="Ma X."/>
            <person name="Wang X."/>
            <person name="Yssel A.E.J."/>
            <person name="Chaluvadi S.R."/>
            <person name="Johnson M."/>
            <person name="Gangashetty P."/>
            <person name="Hamidou F."/>
            <person name="Sanogo M.D."/>
            <person name="Zwaenepoel A."/>
            <person name="Wallace J."/>
            <person name="Van De Peer Y."/>
            <person name="Van Deynze A."/>
        </authorList>
    </citation>
    <scope>NUCLEOTIDE SEQUENCE</scope>
    <source>
        <tissue evidence="4">Leaves</tissue>
    </source>
</reference>
<dbReference type="Proteomes" id="UP000636709">
    <property type="component" value="Unassembled WGS sequence"/>
</dbReference>
<dbReference type="EMBL" id="JACEFO010002615">
    <property type="protein sequence ID" value="KAF8654410.1"/>
    <property type="molecule type" value="Genomic_DNA"/>
</dbReference>
<dbReference type="InterPro" id="IPR050466">
    <property type="entry name" value="Carboxylest/Gibb_receptor"/>
</dbReference>
<dbReference type="SUPFAM" id="SSF53474">
    <property type="entry name" value="alpha/beta-Hydrolases"/>
    <property type="match status" value="1"/>
</dbReference>
<keyword evidence="2" id="KW-0378">Hydrolase</keyword>
<dbReference type="OrthoDB" id="408631at2759"/>
<dbReference type="InterPro" id="IPR002168">
    <property type="entry name" value="Lipase_GDXG_HIS_AS"/>
</dbReference>
<keyword evidence="5" id="KW-1185">Reference proteome</keyword>
<name>A0A835DWD9_9POAL</name>
<dbReference type="Pfam" id="PF07859">
    <property type="entry name" value="Abhydrolase_3"/>
    <property type="match status" value="1"/>
</dbReference>
<accession>A0A835DWD9</accession>
<dbReference type="AlphaFoldDB" id="A0A835DWD9"/>
<proteinExistence type="inferred from homology"/>
<sequence>MDPDTEVDVDMSPYLIRYKSGRVRRLMGTSKVAAGTDAATGVTSKDVVVDATFGLAARLYIPSDALTTSGARLPILVYFHGGAFSIHSAFSATHSRFLNALVSASRAVAHPLPAAYDDAWAALRWAVSRTEEPWLSAHADVARLFVAGDSAGANMAHQVTLRLGGLPGGARIERIALLHPYFRGKELVPSEGTDPRSSDRQWAFVCAGRYGMDHPFVNPLAMTAAEWASLGCRRVLVAVAELDTMSERGRRYVEALRGSAWAGEEAVLYVTQGEGHVFFLRNFKESDRAMQDMITAVASFLASSTAGGWLSPSVRSLGCPQLLMLSFRSSSSINEVNWSVFCLHFQASLSGGFMDTIT</sequence>
<evidence type="ECO:0000256" key="1">
    <source>
        <dbReference type="ARBA" id="ARBA00010515"/>
    </source>
</evidence>
<dbReference type="InterPro" id="IPR029058">
    <property type="entry name" value="AB_hydrolase_fold"/>
</dbReference>
<dbReference type="PROSITE" id="PS01173">
    <property type="entry name" value="LIPASE_GDXG_HIS"/>
    <property type="match status" value="1"/>
</dbReference>
<evidence type="ECO:0000313" key="5">
    <source>
        <dbReference type="Proteomes" id="UP000636709"/>
    </source>
</evidence>
<organism evidence="4 5">
    <name type="scientific">Digitaria exilis</name>
    <dbReference type="NCBI Taxonomy" id="1010633"/>
    <lineage>
        <taxon>Eukaryota</taxon>
        <taxon>Viridiplantae</taxon>
        <taxon>Streptophyta</taxon>
        <taxon>Embryophyta</taxon>
        <taxon>Tracheophyta</taxon>
        <taxon>Spermatophyta</taxon>
        <taxon>Magnoliopsida</taxon>
        <taxon>Liliopsida</taxon>
        <taxon>Poales</taxon>
        <taxon>Poaceae</taxon>
        <taxon>PACMAD clade</taxon>
        <taxon>Panicoideae</taxon>
        <taxon>Panicodae</taxon>
        <taxon>Paniceae</taxon>
        <taxon>Anthephorinae</taxon>
        <taxon>Digitaria</taxon>
    </lineage>
</organism>
<dbReference type="InterPro" id="IPR013094">
    <property type="entry name" value="AB_hydrolase_3"/>
</dbReference>
<evidence type="ECO:0000313" key="4">
    <source>
        <dbReference type="EMBL" id="KAF8654410.1"/>
    </source>
</evidence>
<evidence type="ECO:0000259" key="3">
    <source>
        <dbReference type="Pfam" id="PF07859"/>
    </source>
</evidence>
<dbReference type="PANTHER" id="PTHR23024">
    <property type="entry name" value="ARYLACETAMIDE DEACETYLASE"/>
    <property type="match status" value="1"/>
</dbReference>
<evidence type="ECO:0000256" key="2">
    <source>
        <dbReference type="ARBA" id="ARBA00022801"/>
    </source>
</evidence>
<protein>
    <recommendedName>
        <fullName evidence="3">Alpha/beta hydrolase fold-3 domain-containing protein</fullName>
    </recommendedName>
</protein>